<dbReference type="Gene3D" id="3.20.20.370">
    <property type="entry name" value="Glycoside hydrolase/deacetylase"/>
    <property type="match status" value="3"/>
</dbReference>
<dbReference type="GO" id="GO:0016810">
    <property type="term" value="F:hydrolase activity, acting on carbon-nitrogen (but not peptide) bonds"/>
    <property type="evidence" value="ECO:0007669"/>
    <property type="project" value="InterPro"/>
</dbReference>
<evidence type="ECO:0000313" key="2">
    <source>
        <dbReference type="EMBL" id="AKA69494.1"/>
    </source>
</evidence>
<dbReference type="STRING" id="1548.CSCA_2369"/>
<dbReference type="KEGG" id="csq:CSCA_2369"/>
<dbReference type="HOGENOM" id="CLU_321248_0_0_9"/>
<dbReference type="InterPro" id="IPR002509">
    <property type="entry name" value="NODB_dom"/>
</dbReference>
<proteinExistence type="predicted"/>
<dbReference type="Proteomes" id="UP000033115">
    <property type="component" value="Chromosome"/>
</dbReference>
<reference evidence="2 3" key="1">
    <citation type="journal article" date="2015" name="J. Biotechnol.">
        <title>Complete genome sequence of a malodorant-producing acetogen, Clostridium scatologenes ATCC 25775(T).</title>
        <authorList>
            <person name="Zhu Z."/>
            <person name="Guo T."/>
            <person name="Zheng H."/>
            <person name="Song T."/>
            <person name="Ouyang P."/>
            <person name="Xie J."/>
        </authorList>
    </citation>
    <scope>NUCLEOTIDE SEQUENCE [LARGE SCALE GENOMIC DNA]</scope>
    <source>
        <strain evidence="2 3">ATCC 25775</strain>
    </source>
</reference>
<name>A0A0E3M6Q8_CLOSL</name>
<dbReference type="EMBL" id="CP009933">
    <property type="protein sequence ID" value="AKA69494.1"/>
    <property type="molecule type" value="Genomic_DNA"/>
</dbReference>
<dbReference type="GO" id="GO:0005975">
    <property type="term" value="P:carbohydrate metabolic process"/>
    <property type="evidence" value="ECO:0007669"/>
    <property type="project" value="InterPro"/>
</dbReference>
<organism evidence="2 3">
    <name type="scientific">Clostridium scatologenes</name>
    <dbReference type="NCBI Taxonomy" id="1548"/>
    <lineage>
        <taxon>Bacteria</taxon>
        <taxon>Bacillati</taxon>
        <taxon>Bacillota</taxon>
        <taxon>Clostridia</taxon>
        <taxon>Eubacteriales</taxon>
        <taxon>Clostridiaceae</taxon>
        <taxon>Clostridium</taxon>
    </lineage>
</organism>
<dbReference type="InterPro" id="IPR011330">
    <property type="entry name" value="Glyco_hydro/deAcase_b/a-brl"/>
</dbReference>
<dbReference type="PANTHER" id="PTHR10587">
    <property type="entry name" value="GLYCOSYL TRANSFERASE-RELATED"/>
    <property type="match status" value="1"/>
</dbReference>
<evidence type="ECO:0000313" key="3">
    <source>
        <dbReference type="Proteomes" id="UP000033115"/>
    </source>
</evidence>
<evidence type="ECO:0000259" key="1">
    <source>
        <dbReference type="PROSITE" id="PS51677"/>
    </source>
</evidence>
<feature type="domain" description="NodB homology" evidence="1">
    <location>
        <begin position="72"/>
        <end position="316"/>
    </location>
</feature>
<dbReference type="CDD" id="cd10917">
    <property type="entry name" value="CE4_NodB_like_6s_7s"/>
    <property type="match status" value="3"/>
</dbReference>
<gene>
    <name evidence="2" type="ORF">CSCA_2369</name>
</gene>
<dbReference type="PROSITE" id="PS51677">
    <property type="entry name" value="NODB"/>
    <property type="match status" value="2"/>
</dbReference>
<dbReference type="RefSeq" id="WP_029160257.1">
    <property type="nucleotide sequence ID" value="NZ_CP009933.1"/>
</dbReference>
<sequence length="859" mass="96676">MKRKSIFIVVLIVSICIGVYTHKNYKIDTSSGKIIISKNSKYDASEEIKKALSSLGNSKKADFIANVDTSADVISLSFEGLSDRDTINKIVNMLDEYGIKATFFVPGIEAAEDSSIVETIQKSGHDIGSGTLSSTKNMEKLSSEELVMDFCRTNKILKIVTGKDPVLLKCNSTVYNDNILKAAYASGNKYVVDSNHYLNYQSFKNYDQAYRYVNSLKRGTIISIKLEGVLDSTEYKGKEDKTTIDEQIDIDKKKSKKEKDENIIQIVRWLLKSIDEQKKMVAKVSELPNVEVYNNLQRIKNTIASQYAKKDTLKIKANKNNTLGNKTNDNNNSQNSIDLINFNEILEKNNKRQAPAVSEFYTTQKALAYTFRGLSNEVSLNNVLTELDKVNVKGTFFVTKDEILKYPDRINKILSKGHEIANGGITASTALLSKSPEEICKEIYEVDKLLKDKGIVTNAYMAGYGYDNSQIQEALSAVTNISSLKNYELFTYSKSPTINKYKNMDAEDIVFSYFNVNSYMSLRKGEIVYFRLDSNLFKSDNVVSNMIDIVTKNYVQNGYVNKYNEKSNSYSLEQKPLGYSVVTLGDLQKTFENSSQLGRYNIIKNPVPMKKRNYEDALEMMKTNYIGNVDVDTSDFTEQEKSLLDKGGTIDTKGENVIFFTFDDWGGDPVVNEILDVLNKHKVQGTFFVIAKNVDINSGISNANPNLLRTIALNGNDIGSHNYNHELLGTNREELGKSLVKSYDVMNSVIGDLDSLKQYFRPPTLILKREGLAAVFESGYKYSISGNISTHDYIETSAQNLVNYIQQGLVKNKGNVVVMHMNDQAYYTAEALDIFLTNNEKGVYGEKYKIAKLSDYLSN</sequence>
<feature type="domain" description="NodB homology" evidence="1">
    <location>
        <begin position="656"/>
        <end position="849"/>
    </location>
</feature>
<keyword evidence="3" id="KW-1185">Reference proteome</keyword>
<dbReference type="InterPro" id="IPR050248">
    <property type="entry name" value="Polysacc_deacetylase_ArnD"/>
</dbReference>
<dbReference type="AlphaFoldDB" id="A0A0E3M6Q8"/>
<accession>A0A0E3M6Q8</accession>
<protein>
    <submittedName>
        <fullName evidence="2">Polysaccharide deacetylase</fullName>
    </submittedName>
</protein>
<dbReference type="SUPFAM" id="SSF88713">
    <property type="entry name" value="Glycoside hydrolase/deacetylase"/>
    <property type="match status" value="3"/>
</dbReference>
<dbReference type="Pfam" id="PF01522">
    <property type="entry name" value="Polysacc_deac_1"/>
    <property type="match status" value="3"/>
</dbReference>